<dbReference type="Gene3D" id="3.20.20.80">
    <property type="entry name" value="Glycosidases"/>
    <property type="match status" value="1"/>
</dbReference>
<reference evidence="13 14" key="1">
    <citation type="submission" date="2024-05" db="EMBL/GenBank/DDBJ databases">
        <authorList>
            <person name="Wallberg A."/>
        </authorList>
    </citation>
    <scope>NUCLEOTIDE SEQUENCE [LARGE SCALE GENOMIC DNA]</scope>
</reference>
<keyword evidence="5" id="KW-0378">Hydrolase</keyword>
<keyword evidence="7" id="KW-0326">Glycosidase</keyword>
<dbReference type="Pfam" id="PF14845">
    <property type="entry name" value="Glycohydro_20b2"/>
    <property type="match status" value="1"/>
</dbReference>
<dbReference type="Proteomes" id="UP001497623">
    <property type="component" value="Unassembled WGS sequence"/>
</dbReference>
<comment type="catalytic activity">
    <reaction evidence="1">
        <text>Hydrolysis of terminal non-reducing N-acetyl-D-hexosamine residues in N-acetyl-beta-D-hexosaminides.</text>
        <dbReference type="EC" id="3.2.1.52"/>
    </reaction>
</comment>
<comment type="caution">
    <text evidence="13">The sequence shown here is derived from an EMBL/GenBank/DDBJ whole genome shotgun (WGS) entry which is preliminary data.</text>
</comment>
<dbReference type="GO" id="GO:0005764">
    <property type="term" value="C:lysosome"/>
    <property type="evidence" value="ECO:0007669"/>
    <property type="project" value="TreeGrafter"/>
</dbReference>
<proteinExistence type="inferred from homology"/>
<evidence type="ECO:0000313" key="14">
    <source>
        <dbReference type="Proteomes" id="UP001497623"/>
    </source>
</evidence>
<dbReference type="Gene3D" id="3.30.379.10">
    <property type="entry name" value="Chitobiase/beta-hexosaminidase domain 2-like"/>
    <property type="match status" value="1"/>
</dbReference>
<organism evidence="13 14">
    <name type="scientific">Meganyctiphanes norvegica</name>
    <name type="common">Northern krill</name>
    <name type="synonym">Thysanopoda norvegica</name>
    <dbReference type="NCBI Taxonomy" id="48144"/>
    <lineage>
        <taxon>Eukaryota</taxon>
        <taxon>Metazoa</taxon>
        <taxon>Ecdysozoa</taxon>
        <taxon>Arthropoda</taxon>
        <taxon>Crustacea</taxon>
        <taxon>Multicrustacea</taxon>
        <taxon>Malacostraca</taxon>
        <taxon>Eumalacostraca</taxon>
        <taxon>Eucarida</taxon>
        <taxon>Euphausiacea</taxon>
        <taxon>Euphausiidae</taxon>
        <taxon>Meganyctiphanes</taxon>
    </lineage>
</organism>
<evidence type="ECO:0000256" key="2">
    <source>
        <dbReference type="ARBA" id="ARBA00006285"/>
    </source>
</evidence>
<dbReference type="GO" id="GO:0006689">
    <property type="term" value="P:ganglioside catabolic process"/>
    <property type="evidence" value="ECO:0007669"/>
    <property type="project" value="TreeGrafter"/>
</dbReference>
<dbReference type="AlphaFoldDB" id="A0AAV2R3Q8"/>
<dbReference type="GO" id="GO:0016020">
    <property type="term" value="C:membrane"/>
    <property type="evidence" value="ECO:0007669"/>
    <property type="project" value="TreeGrafter"/>
</dbReference>
<evidence type="ECO:0000256" key="3">
    <source>
        <dbReference type="ARBA" id="ARBA00012663"/>
    </source>
</evidence>
<evidence type="ECO:0000259" key="12">
    <source>
        <dbReference type="Pfam" id="PF14845"/>
    </source>
</evidence>
<gene>
    <name evidence="13" type="ORF">MNOR_LOCUS20469</name>
</gene>
<dbReference type="SUPFAM" id="SSF55545">
    <property type="entry name" value="beta-N-acetylhexosaminidase-like domain"/>
    <property type="match status" value="1"/>
</dbReference>
<feature type="chain" id="PRO_5043371241" description="beta-N-acetylhexosaminidase" evidence="10">
    <location>
        <begin position="26"/>
        <end position="546"/>
    </location>
</feature>
<evidence type="ECO:0000256" key="8">
    <source>
        <dbReference type="PIRSR" id="PIRSR001093-1"/>
    </source>
</evidence>
<dbReference type="InterPro" id="IPR025705">
    <property type="entry name" value="Beta_hexosaminidase_sua/sub"/>
</dbReference>
<dbReference type="InterPro" id="IPR017853">
    <property type="entry name" value="GH"/>
</dbReference>
<accession>A0AAV2R3Q8</accession>
<dbReference type="SUPFAM" id="SSF51445">
    <property type="entry name" value="(Trans)glycosidases"/>
    <property type="match status" value="1"/>
</dbReference>
<dbReference type="EMBL" id="CAXKWB010015843">
    <property type="protein sequence ID" value="CAL4114606.1"/>
    <property type="molecule type" value="Genomic_DNA"/>
</dbReference>
<evidence type="ECO:0000256" key="9">
    <source>
        <dbReference type="PIRSR" id="PIRSR001093-2"/>
    </source>
</evidence>
<dbReference type="FunFam" id="3.20.20.80:FF:000063">
    <property type="entry name" value="Beta-hexosaminidase"/>
    <property type="match status" value="1"/>
</dbReference>
<feature type="domain" description="Glycoside hydrolase family 20 catalytic" evidence="11">
    <location>
        <begin position="183"/>
        <end position="505"/>
    </location>
</feature>
<keyword evidence="14" id="KW-1185">Reference proteome</keyword>
<sequence length="546" mass="62464">MTLNQRYAYHGTLVLLFAVLHFSQAGHPYVTASVGQPWPRPQMVQPGEGFLVVRPQTFKFQITSHDCDILQKAIKRYEGIMFAAPRAPKREFHAQWSKGANFQGYLDTLSVQLMTKCEDLPHPDMDEQYEIKIDSPDFPGVGKIIGQSIWGILRGLETFSQILVPTGDAFTVNSTQIMDFPRFSFRGLMIDTARHYLPLSKIEETLDLMAMSKFNVLHWHMVDDQSFPYVSKAFPSISKLGSWTPSQIYTAEDISGIIEYARFRGIRVLPEFDTPGHTQSWGVSQPGLLTTCYTNNTANGKFGPIDPTNEANYEFLKKFFTEVTALFPDHYVHLGGDEVNFDCWKSNPNITTFMVVNNITGDYAKLEEYYITKLLDIVANLPTKNGYFVWQEVFDNGVNIANDTVVHIWKNYKDPSVVKNELSKVTAAGYRTVMSAPWYLNYIQYGIDWYKYYEFDPQDFDGSEEQKRLVMGGEACIWGEYVDATNLTPRLWPRASVVAEKLWSSADHTNSTTQASPRLEEHRCRMLKRGYDAEPLWPSYCDVSYD</sequence>
<evidence type="ECO:0000259" key="11">
    <source>
        <dbReference type="Pfam" id="PF00728"/>
    </source>
</evidence>
<dbReference type="PANTHER" id="PTHR22600:SF21">
    <property type="entry name" value="BETA-HEXOSAMINIDASE A"/>
    <property type="match status" value="1"/>
</dbReference>
<dbReference type="GO" id="GO:0030203">
    <property type="term" value="P:glycosaminoglycan metabolic process"/>
    <property type="evidence" value="ECO:0007669"/>
    <property type="project" value="TreeGrafter"/>
</dbReference>
<evidence type="ECO:0000313" key="13">
    <source>
        <dbReference type="EMBL" id="CAL4114606.1"/>
    </source>
</evidence>
<evidence type="ECO:0000256" key="4">
    <source>
        <dbReference type="ARBA" id="ARBA00022729"/>
    </source>
</evidence>
<keyword evidence="6" id="KW-0325">Glycoprotein</keyword>
<dbReference type="PANTHER" id="PTHR22600">
    <property type="entry name" value="BETA-HEXOSAMINIDASE"/>
    <property type="match status" value="1"/>
</dbReference>
<dbReference type="InterPro" id="IPR029018">
    <property type="entry name" value="Hex-like_dom2"/>
</dbReference>
<dbReference type="PIRSF" id="PIRSF001093">
    <property type="entry name" value="B-hxosamndse_ab_euk"/>
    <property type="match status" value="1"/>
</dbReference>
<comment type="similarity">
    <text evidence="2">Belongs to the glycosyl hydrolase 20 family.</text>
</comment>
<protein>
    <recommendedName>
        <fullName evidence="3">beta-N-acetylhexosaminidase</fullName>
        <ecNumber evidence="3">3.2.1.52</ecNumber>
    </recommendedName>
</protein>
<evidence type="ECO:0000256" key="7">
    <source>
        <dbReference type="ARBA" id="ARBA00023295"/>
    </source>
</evidence>
<dbReference type="GO" id="GO:0005975">
    <property type="term" value="P:carbohydrate metabolic process"/>
    <property type="evidence" value="ECO:0007669"/>
    <property type="project" value="InterPro"/>
</dbReference>
<feature type="domain" description="Beta-hexosaminidase eukaryotic type N-terminal" evidence="12">
    <location>
        <begin position="37"/>
        <end position="162"/>
    </location>
</feature>
<dbReference type="GO" id="GO:0004563">
    <property type="term" value="F:beta-N-acetylhexosaminidase activity"/>
    <property type="evidence" value="ECO:0007669"/>
    <property type="project" value="UniProtKB-EC"/>
</dbReference>
<name>A0AAV2R3Q8_MEGNR</name>
<dbReference type="InterPro" id="IPR015883">
    <property type="entry name" value="Glyco_hydro_20_cat"/>
</dbReference>
<dbReference type="CDD" id="cd06562">
    <property type="entry name" value="GH20_HexA_HexB-like"/>
    <property type="match status" value="1"/>
</dbReference>
<dbReference type="Pfam" id="PF00728">
    <property type="entry name" value="Glyco_hydro_20"/>
    <property type="match status" value="1"/>
</dbReference>
<keyword evidence="9" id="KW-1015">Disulfide bond</keyword>
<dbReference type="InterPro" id="IPR029019">
    <property type="entry name" value="HEX_eukaryotic_N"/>
</dbReference>
<feature type="disulfide bond" evidence="9">
    <location>
        <begin position="67"/>
        <end position="117"/>
    </location>
</feature>
<feature type="disulfide bond" evidence="9">
    <location>
        <begin position="292"/>
        <end position="343"/>
    </location>
</feature>
<dbReference type="PRINTS" id="PR00738">
    <property type="entry name" value="GLHYDRLASE20"/>
</dbReference>
<evidence type="ECO:0000256" key="10">
    <source>
        <dbReference type="SAM" id="SignalP"/>
    </source>
</evidence>
<evidence type="ECO:0000256" key="6">
    <source>
        <dbReference type="ARBA" id="ARBA00023180"/>
    </source>
</evidence>
<dbReference type="EC" id="3.2.1.52" evidence="3"/>
<evidence type="ECO:0000256" key="1">
    <source>
        <dbReference type="ARBA" id="ARBA00001231"/>
    </source>
</evidence>
<feature type="non-terminal residue" evidence="13">
    <location>
        <position position="546"/>
    </location>
</feature>
<feature type="disulfide bond" evidence="9">
    <location>
        <begin position="524"/>
        <end position="541"/>
    </location>
</feature>
<feature type="active site" description="Proton donor" evidence="8">
    <location>
        <position position="338"/>
    </location>
</feature>
<evidence type="ECO:0000256" key="5">
    <source>
        <dbReference type="ARBA" id="ARBA00022801"/>
    </source>
</evidence>
<keyword evidence="4 10" id="KW-0732">Signal</keyword>
<feature type="signal peptide" evidence="10">
    <location>
        <begin position="1"/>
        <end position="25"/>
    </location>
</feature>